<protein>
    <submittedName>
        <fullName evidence="8">Aminopeptidase P family protein</fullName>
    </submittedName>
</protein>
<evidence type="ECO:0000259" key="7">
    <source>
        <dbReference type="Pfam" id="PF01321"/>
    </source>
</evidence>
<dbReference type="PRINTS" id="PR00599">
    <property type="entry name" value="MAPEPTIDASE"/>
</dbReference>
<dbReference type="InterPro" id="IPR000587">
    <property type="entry name" value="Creatinase_N"/>
</dbReference>
<evidence type="ECO:0000313" key="8">
    <source>
        <dbReference type="EMBL" id="NCU18065.1"/>
    </source>
</evidence>
<comment type="similarity">
    <text evidence="2">Belongs to the peptidase M24B family.</text>
</comment>
<keyword evidence="3" id="KW-0479">Metal-binding</keyword>
<evidence type="ECO:0000313" key="9">
    <source>
        <dbReference type="Proteomes" id="UP000743899"/>
    </source>
</evidence>
<keyword evidence="9" id="KW-1185">Reference proteome</keyword>
<dbReference type="InterPro" id="IPR050659">
    <property type="entry name" value="Peptidase_M24B"/>
</dbReference>
<dbReference type="InterPro" id="IPR000994">
    <property type="entry name" value="Pept_M24"/>
</dbReference>
<dbReference type="Pfam" id="PF00557">
    <property type="entry name" value="Peptidase_M24"/>
    <property type="match status" value="1"/>
</dbReference>
<proteinExistence type="inferred from homology"/>
<feature type="domain" description="Creatinase N-terminal" evidence="7">
    <location>
        <begin position="4"/>
        <end position="138"/>
    </location>
</feature>
<feature type="domain" description="Peptidase M24" evidence="6">
    <location>
        <begin position="145"/>
        <end position="348"/>
    </location>
</feature>
<organism evidence="8 9">
    <name type="scientific">Pallidibacillus pasinlerensis</name>
    <dbReference type="NCBI Taxonomy" id="2703818"/>
    <lineage>
        <taxon>Bacteria</taxon>
        <taxon>Bacillati</taxon>
        <taxon>Bacillota</taxon>
        <taxon>Bacilli</taxon>
        <taxon>Bacillales</taxon>
        <taxon>Bacillaceae</taxon>
        <taxon>Pallidibacillus</taxon>
    </lineage>
</organism>
<keyword evidence="8" id="KW-0645">Protease</keyword>
<sequence>MQKRIKAFQNWLVEENIDTAILTSSENVFYFSKFFSDPHERLLAIVLFQNEEPFLVCPQMEVETARAAGFGQTIIGYQDTENPWEKVNAEIQKRVSTVNKIAVEKTHMNVERYEVVLKSYPSAQFISAEEKLNLLRTIKDEDEIEQIRKACELADYAIEVGVNAIKEGISELEIVAAIEYEMKKKGVQKMSFDTTVLAGAKAASPHGVPGAAKVKKGDFVLFDLGVIYEGYCSDITRTVAFGDVSEESRKVYETVLQAQLAAVDASRPGITCAELDQTARNIISDAGYGEYFTHRLGHGLGISIHEYPSVTETNQLVLQPGMVYTIEPGIYIPNKVGVRIEDDILITKDGAEVLTKYPKELQVIS</sequence>
<evidence type="ECO:0000256" key="5">
    <source>
        <dbReference type="ARBA" id="ARBA00023211"/>
    </source>
</evidence>
<gene>
    <name evidence="8" type="ORF">GW534_10090</name>
</gene>
<keyword evidence="8" id="KW-0031">Aminopeptidase</keyword>
<evidence type="ECO:0000256" key="4">
    <source>
        <dbReference type="ARBA" id="ARBA00022801"/>
    </source>
</evidence>
<dbReference type="InterPro" id="IPR001131">
    <property type="entry name" value="Peptidase_M24B_aminopep-P_CS"/>
</dbReference>
<dbReference type="RefSeq" id="WP_161920896.1">
    <property type="nucleotide sequence ID" value="NZ_JAACYS010000045.1"/>
</dbReference>
<dbReference type="InterPro" id="IPR001714">
    <property type="entry name" value="Pept_M24_MAP"/>
</dbReference>
<comment type="caution">
    <text evidence="8">The sequence shown here is derived from an EMBL/GenBank/DDBJ whole genome shotgun (WGS) entry which is preliminary data.</text>
</comment>
<dbReference type="Proteomes" id="UP000743899">
    <property type="component" value="Unassembled WGS sequence"/>
</dbReference>
<dbReference type="SUPFAM" id="SSF53092">
    <property type="entry name" value="Creatinase/prolidase N-terminal domain"/>
    <property type="match status" value="1"/>
</dbReference>
<comment type="cofactor">
    <cofactor evidence="1">
        <name>Mn(2+)</name>
        <dbReference type="ChEBI" id="CHEBI:29035"/>
    </cofactor>
</comment>
<dbReference type="PROSITE" id="PS00491">
    <property type="entry name" value="PROLINE_PEPTIDASE"/>
    <property type="match status" value="1"/>
</dbReference>
<dbReference type="CDD" id="cd01092">
    <property type="entry name" value="APP-like"/>
    <property type="match status" value="1"/>
</dbReference>
<dbReference type="InterPro" id="IPR036005">
    <property type="entry name" value="Creatinase/aminopeptidase-like"/>
</dbReference>
<name>A0ABX0A3P6_9BACI</name>
<dbReference type="Gene3D" id="3.40.350.10">
    <property type="entry name" value="Creatinase/prolidase N-terminal domain"/>
    <property type="match status" value="1"/>
</dbReference>
<dbReference type="EMBL" id="JAACYS010000045">
    <property type="protein sequence ID" value="NCU18065.1"/>
    <property type="molecule type" value="Genomic_DNA"/>
</dbReference>
<evidence type="ECO:0000256" key="1">
    <source>
        <dbReference type="ARBA" id="ARBA00001936"/>
    </source>
</evidence>
<dbReference type="InterPro" id="IPR029149">
    <property type="entry name" value="Creatin/AminoP/Spt16_N"/>
</dbReference>
<evidence type="ECO:0000256" key="3">
    <source>
        <dbReference type="ARBA" id="ARBA00022723"/>
    </source>
</evidence>
<keyword evidence="4" id="KW-0378">Hydrolase</keyword>
<dbReference type="PANTHER" id="PTHR46112:SF10">
    <property type="entry name" value="DIPEPTIDASE YKVY-RELATED"/>
    <property type="match status" value="1"/>
</dbReference>
<dbReference type="SUPFAM" id="SSF55920">
    <property type="entry name" value="Creatinase/aminopeptidase"/>
    <property type="match status" value="1"/>
</dbReference>
<dbReference type="GO" id="GO:0004177">
    <property type="term" value="F:aminopeptidase activity"/>
    <property type="evidence" value="ECO:0007669"/>
    <property type="project" value="UniProtKB-KW"/>
</dbReference>
<dbReference type="Pfam" id="PF01321">
    <property type="entry name" value="Creatinase_N"/>
    <property type="match status" value="1"/>
</dbReference>
<keyword evidence="5" id="KW-0464">Manganese</keyword>
<accession>A0ABX0A3P6</accession>
<evidence type="ECO:0000259" key="6">
    <source>
        <dbReference type="Pfam" id="PF00557"/>
    </source>
</evidence>
<dbReference type="Gene3D" id="3.90.230.10">
    <property type="entry name" value="Creatinase/methionine aminopeptidase superfamily"/>
    <property type="match status" value="1"/>
</dbReference>
<evidence type="ECO:0000256" key="2">
    <source>
        <dbReference type="ARBA" id="ARBA00008766"/>
    </source>
</evidence>
<reference evidence="8 9" key="1">
    <citation type="submission" date="2020-01" db="EMBL/GenBank/DDBJ databases">
        <title>A novel Bacillus sp. from Pasinler.</title>
        <authorList>
            <person name="Adiguzel A."/>
            <person name="Ay H."/>
            <person name="Baltaci M.O."/>
        </authorList>
    </citation>
    <scope>NUCLEOTIDE SEQUENCE [LARGE SCALE GENOMIC DNA]</scope>
    <source>
        <strain evidence="8 9">P1</strain>
    </source>
</reference>
<dbReference type="PANTHER" id="PTHR46112">
    <property type="entry name" value="AMINOPEPTIDASE"/>
    <property type="match status" value="1"/>
</dbReference>